<keyword evidence="6" id="KW-0812">Transmembrane</keyword>
<dbReference type="GO" id="GO:0008270">
    <property type="term" value="F:zinc ion binding"/>
    <property type="evidence" value="ECO:0007669"/>
    <property type="project" value="InterPro"/>
</dbReference>
<sequence length="653" mass="72032">SRRVPPERRKRTEISCDKCKSRKQKCQRPVDHASCRYCQTHGFECVTTQTRKKRNYASVEGLGARLGLLESLVKGLVPEVDTSSINGMRALGSSLGIPLPPPETVETVETADGDESADQELAPASPEEMPVLRDQQGQTQYIGPASSYLFQIKIRALFAGGQPSGQGQFFLFGSNPTEKAWVGEVTGLGRELSSGRSPVTNTSESSSGMIEDVAERGETSPQSALGDIIDGVVPDPLIAAFFDHIHADFPVLHEASFREDYERCCLQPSLLTSEVDPTWICSLLCVLLLGRRTIQVDNMSSQQGQEAEDRWWRKVQALLPSVIFISSISAVQALLLVSLHLNNTNHRDSCWTLTGAAVRIAIAIGLHRDTKASTHTPLHRELRKRLWWTLYQFELMQAASLDRPSAIDDAACTVSTPREATLGMGSSESMVYSSRLLVMLSQACRVVRVMNNHAEVGEKSYSGPLSPAAALIRDLQRWKESLPRHLSLDAVSGQSPSSQRTVILLHVQYYHVVSVVTRNAMLALVAYANAIKRLSLNPTQNTISDLSDVCADGAQESVRLLLRLDSIGGFDPVTWWDFYFLYAAALVLVLNIMCEAKRSNDIPMYRSRYLSTAVSLLAACAELAAKVLRDPMVPGTNRRYAVVIDELNRMSRN</sequence>
<evidence type="ECO:0000256" key="6">
    <source>
        <dbReference type="SAM" id="Phobius"/>
    </source>
</evidence>
<proteinExistence type="predicted"/>
<comment type="caution">
    <text evidence="8">The sequence shown here is derived from an EMBL/GenBank/DDBJ whole genome shotgun (WGS) entry which is preliminary data.</text>
</comment>
<evidence type="ECO:0000256" key="5">
    <source>
        <dbReference type="SAM" id="MobiDB-lite"/>
    </source>
</evidence>
<dbReference type="InterPro" id="IPR051127">
    <property type="entry name" value="Fungal_SecMet_Regulators"/>
</dbReference>
<feature type="non-terminal residue" evidence="8">
    <location>
        <position position="1"/>
    </location>
</feature>
<feature type="region of interest" description="Disordered" evidence="5">
    <location>
        <begin position="106"/>
        <end position="128"/>
    </location>
</feature>
<keyword evidence="3" id="KW-0804">Transcription</keyword>
<keyword evidence="9" id="KW-1185">Reference proteome</keyword>
<keyword evidence="6" id="KW-1133">Transmembrane helix</keyword>
<evidence type="ECO:0000259" key="7">
    <source>
        <dbReference type="PROSITE" id="PS50048"/>
    </source>
</evidence>
<dbReference type="PANTHER" id="PTHR47424">
    <property type="entry name" value="REGULATORY PROTEIN GAL4"/>
    <property type="match status" value="1"/>
</dbReference>
<dbReference type="STRING" id="1141098.A0A1Y2DC62"/>
<dbReference type="SUPFAM" id="SSF57701">
    <property type="entry name" value="Zn2/Cys6 DNA-binding domain"/>
    <property type="match status" value="1"/>
</dbReference>
<name>A0A1Y2DC62_9PEZI</name>
<dbReference type="GeneID" id="63770785"/>
<keyword evidence="1" id="KW-0479">Metal-binding</keyword>
<organism evidence="8 9">
    <name type="scientific">Pseudomassariella vexata</name>
    <dbReference type="NCBI Taxonomy" id="1141098"/>
    <lineage>
        <taxon>Eukaryota</taxon>
        <taxon>Fungi</taxon>
        <taxon>Dikarya</taxon>
        <taxon>Ascomycota</taxon>
        <taxon>Pezizomycotina</taxon>
        <taxon>Sordariomycetes</taxon>
        <taxon>Xylariomycetidae</taxon>
        <taxon>Amphisphaeriales</taxon>
        <taxon>Pseudomassariaceae</taxon>
        <taxon>Pseudomassariella</taxon>
    </lineage>
</organism>
<evidence type="ECO:0000256" key="1">
    <source>
        <dbReference type="ARBA" id="ARBA00022723"/>
    </source>
</evidence>
<feature type="non-terminal residue" evidence="8">
    <location>
        <position position="653"/>
    </location>
</feature>
<accession>A0A1Y2DC62</accession>
<reference evidence="8 9" key="1">
    <citation type="submission" date="2016-07" db="EMBL/GenBank/DDBJ databases">
        <title>Pervasive Adenine N6-methylation of Active Genes in Fungi.</title>
        <authorList>
            <consortium name="DOE Joint Genome Institute"/>
            <person name="Mondo S.J."/>
            <person name="Dannebaum R.O."/>
            <person name="Kuo R.C."/>
            <person name="Labutti K."/>
            <person name="Haridas S."/>
            <person name="Kuo A."/>
            <person name="Salamov A."/>
            <person name="Ahrendt S.R."/>
            <person name="Lipzen A."/>
            <person name="Sullivan W."/>
            <person name="Andreopoulos W.B."/>
            <person name="Clum A."/>
            <person name="Lindquist E."/>
            <person name="Daum C."/>
            <person name="Ramamoorthy G.K."/>
            <person name="Gryganskyi A."/>
            <person name="Culley D."/>
            <person name="Magnuson J.K."/>
            <person name="James T.Y."/>
            <person name="O'Malley M.A."/>
            <person name="Stajich J.E."/>
            <person name="Spatafora J.W."/>
            <person name="Visel A."/>
            <person name="Grigoriev I.V."/>
        </authorList>
    </citation>
    <scope>NUCLEOTIDE SEQUENCE [LARGE SCALE GENOMIC DNA]</scope>
    <source>
        <strain evidence="8 9">CBS 129021</strain>
    </source>
</reference>
<dbReference type="Proteomes" id="UP000193689">
    <property type="component" value="Unassembled WGS sequence"/>
</dbReference>
<dbReference type="EMBL" id="MCFJ01000021">
    <property type="protein sequence ID" value="ORY56862.1"/>
    <property type="molecule type" value="Genomic_DNA"/>
</dbReference>
<feature type="domain" description="Zn(2)-C6 fungal-type" evidence="7">
    <location>
        <begin position="15"/>
        <end position="47"/>
    </location>
</feature>
<dbReference type="GO" id="GO:0006351">
    <property type="term" value="P:DNA-templated transcription"/>
    <property type="evidence" value="ECO:0007669"/>
    <property type="project" value="InterPro"/>
</dbReference>
<dbReference type="InterPro" id="IPR001138">
    <property type="entry name" value="Zn2Cys6_DnaBD"/>
</dbReference>
<dbReference type="CDD" id="cd12148">
    <property type="entry name" value="fungal_TF_MHR"/>
    <property type="match status" value="1"/>
</dbReference>
<evidence type="ECO:0000313" key="8">
    <source>
        <dbReference type="EMBL" id="ORY56862.1"/>
    </source>
</evidence>
<dbReference type="Gene3D" id="4.10.240.10">
    <property type="entry name" value="Zn(2)-C6 fungal-type DNA-binding domain"/>
    <property type="match status" value="1"/>
</dbReference>
<dbReference type="PROSITE" id="PS00463">
    <property type="entry name" value="ZN2_CY6_FUNGAL_1"/>
    <property type="match status" value="1"/>
</dbReference>
<dbReference type="InterPro" id="IPR036864">
    <property type="entry name" value="Zn2-C6_fun-type_DNA-bd_sf"/>
</dbReference>
<keyword evidence="2" id="KW-0805">Transcription regulation</keyword>
<feature type="transmembrane region" description="Helical" evidence="6">
    <location>
        <begin position="573"/>
        <end position="594"/>
    </location>
</feature>
<dbReference type="PROSITE" id="PS50048">
    <property type="entry name" value="ZN2_CY6_FUNGAL_2"/>
    <property type="match status" value="1"/>
</dbReference>
<feature type="compositionally biased region" description="Acidic residues" evidence="5">
    <location>
        <begin position="109"/>
        <end position="118"/>
    </location>
</feature>
<dbReference type="GO" id="GO:0003677">
    <property type="term" value="F:DNA binding"/>
    <property type="evidence" value="ECO:0007669"/>
    <property type="project" value="InterPro"/>
</dbReference>
<evidence type="ECO:0000256" key="2">
    <source>
        <dbReference type="ARBA" id="ARBA00023015"/>
    </source>
</evidence>
<dbReference type="AlphaFoldDB" id="A0A1Y2DC62"/>
<gene>
    <name evidence="8" type="ORF">BCR38DRAFT_302138</name>
</gene>
<evidence type="ECO:0000256" key="3">
    <source>
        <dbReference type="ARBA" id="ARBA00023163"/>
    </source>
</evidence>
<dbReference type="Pfam" id="PF00172">
    <property type="entry name" value="Zn_clus"/>
    <property type="match status" value="1"/>
</dbReference>
<protein>
    <submittedName>
        <fullName evidence="8">Fungal-specific transcription factor domain-domain-containing protein</fullName>
    </submittedName>
</protein>
<keyword evidence="6" id="KW-0472">Membrane</keyword>
<dbReference type="Pfam" id="PF04082">
    <property type="entry name" value="Fungal_trans"/>
    <property type="match status" value="1"/>
</dbReference>
<dbReference type="InParanoid" id="A0A1Y2DC62"/>
<dbReference type="GO" id="GO:0000981">
    <property type="term" value="F:DNA-binding transcription factor activity, RNA polymerase II-specific"/>
    <property type="evidence" value="ECO:0007669"/>
    <property type="project" value="InterPro"/>
</dbReference>
<dbReference type="CDD" id="cd00067">
    <property type="entry name" value="GAL4"/>
    <property type="match status" value="1"/>
</dbReference>
<dbReference type="InterPro" id="IPR007219">
    <property type="entry name" value="XnlR_reg_dom"/>
</dbReference>
<dbReference type="PANTHER" id="PTHR47424:SF6">
    <property type="entry name" value="PROLINE UTILIZATION TRANS-ACTIVATOR"/>
    <property type="match status" value="1"/>
</dbReference>
<evidence type="ECO:0000256" key="4">
    <source>
        <dbReference type="ARBA" id="ARBA00023242"/>
    </source>
</evidence>
<keyword evidence="4" id="KW-0539">Nucleus</keyword>
<dbReference type="RefSeq" id="XP_040710329.1">
    <property type="nucleotide sequence ID" value="XM_040854573.1"/>
</dbReference>
<evidence type="ECO:0000313" key="9">
    <source>
        <dbReference type="Proteomes" id="UP000193689"/>
    </source>
</evidence>
<dbReference type="OrthoDB" id="3364175at2759"/>
<dbReference type="SMART" id="SM00906">
    <property type="entry name" value="Fungal_trans"/>
    <property type="match status" value="1"/>
</dbReference>